<dbReference type="PANTHER" id="PTHR42912:SF93">
    <property type="entry name" value="N6-ADENOSINE-METHYLTRANSFERASE TMT1A"/>
    <property type="match status" value="1"/>
</dbReference>
<protein>
    <recommendedName>
        <fullName evidence="1">Methyltransferase type 11 domain-containing protein</fullName>
    </recommendedName>
</protein>
<dbReference type="InterPro" id="IPR050508">
    <property type="entry name" value="Methyltransf_Superfamily"/>
</dbReference>
<evidence type="ECO:0000313" key="3">
    <source>
        <dbReference type="Proteomes" id="UP000178109"/>
    </source>
</evidence>
<dbReference type="InterPro" id="IPR029063">
    <property type="entry name" value="SAM-dependent_MTases_sf"/>
</dbReference>
<evidence type="ECO:0000313" key="2">
    <source>
        <dbReference type="EMBL" id="OGY93130.1"/>
    </source>
</evidence>
<dbReference type="InterPro" id="IPR013216">
    <property type="entry name" value="Methyltransf_11"/>
</dbReference>
<evidence type="ECO:0000259" key="1">
    <source>
        <dbReference type="Pfam" id="PF08241"/>
    </source>
</evidence>
<comment type="caution">
    <text evidence="2">The sequence shown here is derived from an EMBL/GenBank/DDBJ whole genome shotgun (WGS) entry which is preliminary data.</text>
</comment>
<dbReference type="PANTHER" id="PTHR42912">
    <property type="entry name" value="METHYLTRANSFERASE"/>
    <property type="match status" value="1"/>
</dbReference>
<reference evidence="2 3" key="1">
    <citation type="journal article" date="2016" name="Nat. Commun.">
        <title>Thousands of microbial genomes shed light on interconnected biogeochemical processes in an aquifer system.</title>
        <authorList>
            <person name="Anantharaman K."/>
            <person name="Brown C.T."/>
            <person name="Hug L.A."/>
            <person name="Sharon I."/>
            <person name="Castelle C.J."/>
            <person name="Probst A.J."/>
            <person name="Thomas B.C."/>
            <person name="Singh A."/>
            <person name="Wilkins M.J."/>
            <person name="Karaoz U."/>
            <person name="Brodie E.L."/>
            <person name="Williams K.H."/>
            <person name="Hubbard S.S."/>
            <person name="Banfield J.F."/>
        </authorList>
    </citation>
    <scope>NUCLEOTIDE SEQUENCE [LARGE SCALE GENOMIC DNA]</scope>
</reference>
<dbReference type="SUPFAM" id="SSF53335">
    <property type="entry name" value="S-adenosyl-L-methionine-dependent methyltransferases"/>
    <property type="match status" value="1"/>
</dbReference>
<organism evidence="2 3">
    <name type="scientific">Candidatus Komeilibacteria bacterium RIFCSPLOWO2_02_FULL_48_11</name>
    <dbReference type="NCBI Taxonomy" id="1798553"/>
    <lineage>
        <taxon>Bacteria</taxon>
        <taxon>Candidatus Komeiliibacteriota</taxon>
    </lineage>
</organism>
<dbReference type="Proteomes" id="UP000178109">
    <property type="component" value="Unassembled WGS sequence"/>
</dbReference>
<gene>
    <name evidence="2" type="ORF">A3H70_05685</name>
</gene>
<feature type="domain" description="Methyltransferase type 11" evidence="1">
    <location>
        <begin position="45"/>
        <end position="138"/>
    </location>
</feature>
<sequence>MSKSHQSKLLDNYASLAAYYDTPNPPVWQEIKDLLSEIRSGSSVLDIGCGTGRVRQVLPTNLDYTGLDNSPELLEVAQRRYPNNKFIQADARQLPLPDKFFDAVLLIAVVHHFLNKQDRMKVLSEARRVLKTGGRLYLSVWNLNRPKFWRQWRGWRKVVIPNRHNPKIKRVYFAYTQAKLRRELGQSGFTIESVSLKGQNIVVRAAGC</sequence>
<proteinExistence type="predicted"/>
<dbReference type="CDD" id="cd02440">
    <property type="entry name" value="AdoMet_MTases"/>
    <property type="match status" value="1"/>
</dbReference>
<name>A0A1G2BXS5_9BACT</name>
<accession>A0A1G2BXS5</accession>
<dbReference type="Pfam" id="PF08241">
    <property type="entry name" value="Methyltransf_11"/>
    <property type="match status" value="1"/>
</dbReference>
<dbReference type="AlphaFoldDB" id="A0A1G2BXS5"/>
<dbReference type="EMBL" id="MHKO01000004">
    <property type="protein sequence ID" value="OGY93130.1"/>
    <property type="molecule type" value="Genomic_DNA"/>
</dbReference>
<dbReference type="GO" id="GO:0008757">
    <property type="term" value="F:S-adenosylmethionine-dependent methyltransferase activity"/>
    <property type="evidence" value="ECO:0007669"/>
    <property type="project" value="InterPro"/>
</dbReference>
<dbReference type="STRING" id="1798553.A3H70_05685"/>
<dbReference type="Gene3D" id="3.40.50.150">
    <property type="entry name" value="Vaccinia Virus protein VP39"/>
    <property type="match status" value="1"/>
</dbReference>